<evidence type="ECO:0000313" key="3">
    <source>
        <dbReference type="Proteomes" id="UP001180453"/>
    </source>
</evidence>
<dbReference type="InterPro" id="IPR013424">
    <property type="entry name" value="Ice-binding_C"/>
</dbReference>
<feature type="chain" id="PRO_5045920508" description="PEP-CTERM protein-sorting domain-containing protein" evidence="1">
    <location>
        <begin position="21"/>
        <end position="197"/>
    </location>
</feature>
<evidence type="ECO:0008006" key="4">
    <source>
        <dbReference type="Google" id="ProtNLM"/>
    </source>
</evidence>
<feature type="signal peptide" evidence="1">
    <location>
        <begin position="1"/>
        <end position="20"/>
    </location>
</feature>
<dbReference type="EMBL" id="JAVDXU010000001">
    <property type="protein sequence ID" value="MDR7267652.1"/>
    <property type="molecule type" value="Genomic_DNA"/>
</dbReference>
<keyword evidence="3" id="KW-1185">Reference proteome</keyword>
<accession>A0ABU1YFM3</accession>
<protein>
    <recommendedName>
        <fullName evidence="4">PEP-CTERM protein-sorting domain-containing protein</fullName>
    </recommendedName>
</protein>
<evidence type="ECO:0000256" key="1">
    <source>
        <dbReference type="SAM" id="SignalP"/>
    </source>
</evidence>
<dbReference type="NCBIfam" id="TIGR02595">
    <property type="entry name" value="PEP_CTERM"/>
    <property type="match status" value="1"/>
</dbReference>
<dbReference type="RefSeq" id="WP_310259784.1">
    <property type="nucleotide sequence ID" value="NZ_JAVDXU010000001.1"/>
</dbReference>
<dbReference type="Proteomes" id="UP001180453">
    <property type="component" value="Unassembled WGS sequence"/>
</dbReference>
<gene>
    <name evidence="2" type="ORF">J2X20_000281</name>
</gene>
<reference evidence="2 3" key="1">
    <citation type="submission" date="2023-07" db="EMBL/GenBank/DDBJ databases">
        <title>Sorghum-associated microbial communities from plants grown in Nebraska, USA.</title>
        <authorList>
            <person name="Schachtman D."/>
        </authorList>
    </citation>
    <scope>NUCLEOTIDE SEQUENCE [LARGE SCALE GENOMIC DNA]</scope>
    <source>
        <strain evidence="2 3">BE314</strain>
    </source>
</reference>
<organism evidence="2 3">
    <name type="scientific">Roseateles saccharophilus</name>
    <name type="common">Pseudomonas saccharophila</name>
    <dbReference type="NCBI Taxonomy" id="304"/>
    <lineage>
        <taxon>Bacteria</taxon>
        <taxon>Pseudomonadati</taxon>
        <taxon>Pseudomonadota</taxon>
        <taxon>Betaproteobacteria</taxon>
        <taxon>Burkholderiales</taxon>
        <taxon>Sphaerotilaceae</taxon>
        <taxon>Roseateles</taxon>
    </lineage>
</organism>
<evidence type="ECO:0000313" key="2">
    <source>
        <dbReference type="EMBL" id="MDR7267652.1"/>
    </source>
</evidence>
<proteinExistence type="predicted"/>
<sequence length="197" mass="20305">MKLATLALALLAPFALPAQAGTQFLVDFERTWDYGQAVDASYAASGVVFTNMLGLSNDPAFAPYYSNSPSPLGVGFVQLDGVSNTTAYMNVAEGVSGVLDFFYASPTAITGAIKAYSGLNGTGELLGVFDLAANTGAEYDSWTAASFAFAGKALSFDLSGAANVVAFDNFSALPEPGEVSLVLAALGGLAIARRRRS</sequence>
<comment type="caution">
    <text evidence="2">The sequence shown here is derived from an EMBL/GenBank/DDBJ whole genome shotgun (WGS) entry which is preliminary data.</text>
</comment>
<keyword evidence="1" id="KW-0732">Signal</keyword>
<name>A0ABU1YFM3_ROSSA</name>